<evidence type="ECO:0000313" key="7">
    <source>
        <dbReference type="EMBL" id="SDT95183.1"/>
    </source>
</evidence>
<dbReference type="GO" id="GO:0006865">
    <property type="term" value="P:amino acid transport"/>
    <property type="evidence" value="ECO:0007669"/>
    <property type="project" value="UniProtKB-UniRule"/>
</dbReference>
<keyword evidence="3 5" id="KW-0547">Nucleotide-binding</keyword>
<dbReference type="InterPro" id="IPR003439">
    <property type="entry name" value="ABC_transporter-like_ATP-bd"/>
</dbReference>
<keyword evidence="5" id="KW-1003">Cell membrane</keyword>
<dbReference type="GO" id="GO:0005886">
    <property type="term" value="C:plasma membrane"/>
    <property type="evidence" value="ECO:0007669"/>
    <property type="project" value="UniProtKB-SubCell"/>
</dbReference>
<evidence type="ECO:0000256" key="2">
    <source>
        <dbReference type="ARBA" id="ARBA00022448"/>
    </source>
</evidence>
<gene>
    <name evidence="7" type="ORF">SAMN05216296_0838</name>
</gene>
<feature type="domain" description="ABC transporter" evidence="6">
    <location>
        <begin position="44"/>
        <end position="284"/>
    </location>
</feature>
<name>A0A1H2EJP8_9PSED</name>
<dbReference type="SUPFAM" id="SSF52540">
    <property type="entry name" value="P-loop containing nucleoside triphosphate hydrolases"/>
    <property type="match status" value="1"/>
</dbReference>
<accession>A0A1H2EJP8</accession>
<dbReference type="GO" id="GO:0015418">
    <property type="term" value="F:ABC-type quaternary ammonium compound transporting activity"/>
    <property type="evidence" value="ECO:0007669"/>
    <property type="project" value="UniProtKB-EC"/>
</dbReference>
<dbReference type="InterPro" id="IPR027417">
    <property type="entry name" value="P-loop_NTPase"/>
</dbReference>
<organism evidence="7 8">
    <name type="scientific">Pseudomonas pohangensis</name>
    <dbReference type="NCBI Taxonomy" id="364197"/>
    <lineage>
        <taxon>Bacteria</taxon>
        <taxon>Pseudomonadati</taxon>
        <taxon>Pseudomonadota</taxon>
        <taxon>Gammaproteobacteria</taxon>
        <taxon>Pseudomonadales</taxon>
        <taxon>Pseudomonadaceae</taxon>
        <taxon>Pseudomonas</taxon>
    </lineage>
</organism>
<keyword evidence="5" id="KW-0472">Membrane</keyword>
<comment type="catalytic activity">
    <reaction evidence="5">
        <text>a quaternary ammonium(out) + ATP + H2O = a quaternary ammonium(in) + ADP + phosphate + H(+)</text>
        <dbReference type="Rhea" id="RHEA:11036"/>
        <dbReference type="ChEBI" id="CHEBI:15377"/>
        <dbReference type="ChEBI" id="CHEBI:15378"/>
        <dbReference type="ChEBI" id="CHEBI:30616"/>
        <dbReference type="ChEBI" id="CHEBI:35267"/>
        <dbReference type="ChEBI" id="CHEBI:43474"/>
        <dbReference type="ChEBI" id="CHEBI:456216"/>
    </reaction>
</comment>
<keyword evidence="8" id="KW-1185">Reference proteome</keyword>
<dbReference type="Proteomes" id="UP000243232">
    <property type="component" value="Chromosome I"/>
</dbReference>
<dbReference type="GO" id="GO:0006970">
    <property type="term" value="P:response to osmotic stress"/>
    <property type="evidence" value="ECO:0007669"/>
    <property type="project" value="UniProtKB-ARBA"/>
</dbReference>
<dbReference type="PROSITE" id="PS00211">
    <property type="entry name" value="ABC_TRANSPORTER_1"/>
    <property type="match status" value="1"/>
</dbReference>
<keyword evidence="5" id="KW-0997">Cell inner membrane</keyword>
<dbReference type="NCBIfam" id="TIGR01186">
    <property type="entry name" value="proV"/>
    <property type="match status" value="1"/>
</dbReference>
<comment type="similarity">
    <text evidence="1 5">Belongs to the ABC transporter superfamily.</text>
</comment>
<dbReference type="PANTHER" id="PTHR43869">
    <property type="entry name" value="GLYCINE BETAINE/PROLINE BETAINE TRANSPORT SYSTEM ATP-BINDING PROTEIN PROV"/>
    <property type="match status" value="1"/>
</dbReference>
<evidence type="ECO:0000256" key="5">
    <source>
        <dbReference type="RuleBase" id="RU369116"/>
    </source>
</evidence>
<keyword evidence="2 5" id="KW-0813">Transport</keyword>
<comment type="subunit">
    <text evidence="5">The complex is probably composed of two ATP-binding proteins, two transmembrane proteins and a solute-binding protein.</text>
</comment>
<dbReference type="GO" id="GO:0031460">
    <property type="term" value="P:glycine betaine transport"/>
    <property type="evidence" value="ECO:0007669"/>
    <property type="project" value="InterPro"/>
</dbReference>
<keyword evidence="4 5" id="KW-0067">ATP-binding</keyword>
<evidence type="ECO:0000256" key="4">
    <source>
        <dbReference type="ARBA" id="ARBA00022840"/>
    </source>
</evidence>
<dbReference type="InterPro" id="IPR051921">
    <property type="entry name" value="ABC_osmolyte_uptake_ATP-bind"/>
</dbReference>
<sequence>MADPTVNSNTAATNPASTGISIRNLYKIFGPTPEKLLEAVQGGMSKEELRDVHGHVLGLRDINIDMPAGGIQVVMGLSGSGKSTLIRHINRLIDPTAGEVLVDVAGQQQDVVRMSNQELLRFRREQTAMVFQKFALFPHFTVLENAEYGLQVQGIAQKKRRERSMQWIERVGLKGYEDNYPNQLSGGMQQRVGLARALSNDAPILLMDEAFSALDPLIRSDMQSVLLDLQQEIGKTIVFITHDLDEALRLGDRIAILRDGEVVQQGTGQQIVLKPADDYIESFVRDVNRGRVIRCRTLLNEGAPIQGPVLDAGLVIEEAARLLSCEGLEAANVANSKGKHLGTISMCDIIAAMVPPDTTEQS</sequence>
<dbReference type="InterPro" id="IPR017871">
    <property type="entry name" value="ABC_transporter-like_CS"/>
</dbReference>
<dbReference type="Gene3D" id="3.40.50.300">
    <property type="entry name" value="P-loop containing nucleotide triphosphate hydrolases"/>
    <property type="match status" value="1"/>
</dbReference>
<dbReference type="FunFam" id="3.40.50.300:FF:000201">
    <property type="entry name" value="Glycine betaine/L-proline ABC transporter ATP-binding protein"/>
    <property type="match status" value="1"/>
</dbReference>
<evidence type="ECO:0000313" key="8">
    <source>
        <dbReference type="Proteomes" id="UP000243232"/>
    </source>
</evidence>
<dbReference type="PANTHER" id="PTHR43869:SF1">
    <property type="entry name" value="GLYCINE BETAINE_PROLINE BETAINE TRANSPORT SYSTEM ATP-BINDING PROTEIN PROV"/>
    <property type="match status" value="1"/>
</dbReference>
<protein>
    <recommendedName>
        <fullName evidence="5">Quaternary amine transport ATP-binding protein</fullName>
        <ecNumber evidence="5">7.6.2.9</ecNumber>
    </recommendedName>
</protein>
<dbReference type="STRING" id="364197.SAMN05216296_0838"/>
<dbReference type="RefSeq" id="WP_197673535.1">
    <property type="nucleotide sequence ID" value="NZ_LT629785.1"/>
</dbReference>
<dbReference type="PROSITE" id="PS50893">
    <property type="entry name" value="ABC_TRANSPORTER_2"/>
    <property type="match status" value="1"/>
</dbReference>
<dbReference type="InterPro" id="IPR003593">
    <property type="entry name" value="AAA+_ATPase"/>
</dbReference>
<dbReference type="Pfam" id="PF00005">
    <property type="entry name" value="ABC_tran"/>
    <property type="match status" value="1"/>
</dbReference>
<evidence type="ECO:0000256" key="1">
    <source>
        <dbReference type="ARBA" id="ARBA00005417"/>
    </source>
</evidence>
<dbReference type="EMBL" id="LT629785">
    <property type="protein sequence ID" value="SDT95183.1"/>
    <property type="molecule type" value="Genomic_DNA"/>
</dbReference>
<reference evidence="8" key="1">
    <citation type="submission" date="2016-10" db="EMBL/GenBank/DDBJ databases">
        <authorList>
            <person name="Varghese N."/>
            <person name="Submissions S."/>
        </authorList>
    </citation>
    <scope>NUCLEOTIDE SEQUENCE [LARGE SCALE GENOMIC DNA]</scope>
    <source>
        <strain evidence="8">DSM 17875</strain>
    </source>
</reference>
<dbReference type="CDD" id="cd03294">
    <property type="entry name" value="ABC_Pro_Gly_Betaine"/>
    <property type="match status" value="1"/>
</dbReference>
<comment type="subcellular location">
    <subcellularLocation>
        <location evidence="5">Cell inner membrane</location>
        <topology evidence="5">Peripheral membrane protein</topology>
    </subcellularLocation>
</comment>
<dbReference type="AlphaFoldDB" id="A0A1H2EJP8"/>
<evidence type="ECO:0000256" key="3">
    <source>
        <dbReference type="ARBA" id="ARBA00022741"/>
    </source>
</evidence>
<proteinExistence type="inferred from homology"/>
<evidence type="ECO:0000259" key="6">
    <source>
        <dbReference type="PROSITE" id="PS50893"/>
    </source>
</evidence>
<dbReference type="SMART" id="SM00382">
    <property type="entry name" value="AAA"/>
    <property type="match status" value="1"/>
</dbReference>
<dbReference type="EC" id="7.6.2.9" evidence="5"/>
<dbReference type="InterPro" id="IPR005892">
    <property type="entry name" value="Gly-betaine_transp_ATP-bd"/>
</dbReference>
<dbReference type="GO" id="GO:0005524">
    <property type="term" value="F:ATP binding"/>
    <property type="evidence" value="ECO:0007669"/>
    <property type="project" value="UniProtKB-UniRule"/>
</dbReference>
<dbReference type="GO" id="GO:0016887">
    <property type="term" value="F:ATP hydrolysis activity"/>
    <property type="evidence" value="ECO:0007669"/>
    <property type="project" value="UniProtKB-UniRule"/>
</dbReference>